<dbReference type="Pfam" id="PF07295">
    <property type="entry name" value="DUF1451"/>
    <property type="match status" value="1"/>
</dbReference>
<protein>
    <submittedName>
        <fullName evidence="1">Zinc-ribbon containing domain-containing protein</fullName>
    </submittedName>
</protein>
<keyword evidence="2" id="KW-1185">Reference proteome</keyword>
<evidence type="ECO:0000313" key="2">
    <source>
        <dbReference type="Proteomes" id="UP000190625"/>
    </source>
</evidence>
<reference evidence="2" key="1">
    <citation type="submission" date="2017-02" db="EMBL/GenBank/DDBJ databases">
        <authorList>
            <person name="Varghese N."/>
            <person name="Submissions S."/>
        </authorList>
    </citation>
    <scope>NUCLEOTIDE SEQUENCE [LARGE SCALE GENOMIC DNA]</scope>
    <source>
        <strain evidence="2">ATCC BAA-73</strain>
    </source>
</reference>
<dbReference type="InterPro" id="IPR009912">
    <property type="entry name" value="DUF1451"/>
</dbReference>
<sequence>MPNTGQQPGKGTYKCTKCGKEVELKDDKERLPGCPACGFPEFNEVE</sequence>
<organism evidence="1 2">
    <name type="scientific">Selenihalanaerobacter shriftii</name>
    <dbReference type="NCBI Taxonomy" id="142842"/>
    <lineage>
        <taxon>Bacteria</taxon>
        <taxon>Bacillati</taxon>
        <taxon>Bacillota</taxon>
        <taxon>Clostridia</taxon>
        <taxon>Halanaerobiales</taxon>
        <taxon>Halobacteroidaceae</taxon>
        <taxon>Selenihalanaerobacter</taxon>
    </lineage>
</organism>
<dbReference type="Proteomes" id="UP000190625">
    <property type="component" value="Unassembled WGS sequence"/>
</dbReference>
<gene>
    <name evidence="1" type="ORF">SAMN02745118_02468</name>
</gene>
<dbReference type="RefSeq" id="WP_078810897.1">
    <property type="nucleotide sequence ID" value="NZ_FUWM01000025.1"/>
</dbReference>
<accession>A0A1T4Q7Z2</accession>
<evidence type="ECO:0000313" key="1">
    <source>
        <dbReference type="EMBL" id="SJZ99882.1"/>
    </source>
</evidence>
<dbReference type="EMBL" id="FUWM01000025">
    <property type="protein sequence ID" value="SJZ99882.1"/>
    <property type="molecule type" value="Genomic_DNA"/>
</dbReference>
<dbReference type="Gene3D" id="2.20.28.30">
    <property type="entry name" value="RNA polymerase ii, chain L"/>
    <property type="match status" value="1"/>
</dbReference>
<dbReference type="AlphaFoldDB" id="A0A1T4Q7Z2"/>
<proteinExistence type="predicted"/>
<name>A0A1T4Q7Z2_9FIRM</name>